<evidence type="ECO:0000256" key="2">
    <source>
        <dbReference type="ARBA" id="ARBA00008997"/>
    </source>
</evidence>
<accession>A0A6G1HXM0</accession>
<feature type="compositionally biased region" description="Basic and acidic residues" evidence="8">
    <location>
        <begin position="82"/>
        <end position="100"/>
    </location>
</feature>
<dbReference type="InterPro" id="IPR014854">
    <property type="entry name" value="Nse4_C"/>
</dbReference>
<dbReference type="GO" id="GO:0005634">
    <property type="term" value="C:nucleus"/>
    <property type="evidence" value="ECO:0007669"/>
    <property type="project" value="UniProtKB-SubCell"/>
</dbReference>
<feature type="domain" description="Nse4/EID protein Nse3/MAGE-binding" evidence="10">
    <location>
        <begin position="155"/>
        <end position="208"/>
    </location>
</feature>
<keyword evidence="6 7" id="KW-0539">Nucleus</keyword>
<evidence type="ECO:0000256" key="3">
    <source>
        <dbReference type="ARBA" id="ARBA00022763"/>
    </source>
</evidence>
<dbReference type="Proteomes" id="UP000799640">
    <property type="component" value="Unassembled WGS sequence"/>
</dbReference>
<evidence type="ECO:0000256" key="1">
    <source>
        <dbReference type="ARBA" id="ARBA00004123"/>
    </source>
</evidence>
<gene>
    <name evidence="11" type="ORF">EJ06DRAFT_509450</name>
</gene>
<evidence type="ECO:0000256" key="5">
    <source>
        <dbReference type="ARBA" id="ARBA00023204"/>
    </source>
</evidence>
<keyword evidence="12" id="KW-1185">Reference proteome</keyword>
<keyword evidence="4 7" id="KW-0233">DNA recombination</keyword>
<dbReference type="PANTHER" id="PTHR16140:SF0">
    <property type="entry name" value="NON-STRUCTURAL MAINTENANCE OF CHROMOSOMES ELEMENT 4"/>
    <property type="match status" value="1"/>
</dbReference>
<organism evidence="11 12">
    <name type="scientific">Trichodelitschia bisporula</name>
    <dbReference type="NCBI Taxonomy" id="703511"/>
    <lineage>
        <taxon>Eukaryota</taxon>
        <taxon>Fungi</taxon>
        <taxon>Dikarya</taxon>
        <taxon>Ascomycota</taxon>
        <taxon>Pezizomycotina</taxon>
        <taxon>Dothideomycetes</taxon>
        <taxon>Dothideomycetes incertae sedis</taxon>
        <taxon>Phaeotrichales</taxon>
        <taxon>Phaeotrichaceae</taxon>
        <taxon>Trichodelitschia</taxon>
    </lineage>
</organism>
<evidence type="ECO:0000259" key="9">
    <source>
        <dbReference type="Pfam" id="PF08743"/>
    </source>
</evidence>
<dbReference type="InterPro" id="IPR027786">
    <property type="entry name" value="Nse4/EID"/>
</dbReference>
<sequence>MARANVGAPASRSTTGELYRDRTPTSSPGAPFSSDKENRPHSRPRTSKAMGKQRKLATPSSNESGSPHGAKRRRTSNSNAKGTEEMDDLGKKYYDPEQDPEVRRKLRLALRQNDREITDTRDDLINGDSRNLVSLIKKQNHLMNEVRQTSDATIDSRFLVRASDIALKRAERLAYGDGSIGIDVDEFVSKCITFMRHGNSGHGNSDAAPTQSTQSRRRRTQAADEDDEDAGDALAWDVLGASACFPNNKRPGLPAFLLGPMSVQKRVRAATQRTQRSQAAAVTKPQELKAADLEKSETTNLTVQCKKIRSLLGNVIEKGMAGVEQEASEDMDEEEARSVFRRNHLAMNYEVSLFEFAVNPRSFGQTVENLFYISFLIKDGYFKLSMDDDGLPTLRPSEPRKAGDGGEGGDGAAKHQAIFSVNYGTWQKLIRALDIQVSLIPHRASEGTAMNSHGWYG</sequence>
<dbReference type="PANTHER" id="PTHR16140">
    <property type="entry name" value="NON-STRUCTURAL MAINTENANCE OF CHROMOSOMES ELEMENT 4"/>
    <property type="match status" value="1"/>
</dbReference>
<evidence type="ECO:0000256" key="6">
    <source>
        <dbReference type="ARBA" id="ARBA00023242"/>
    </source>
</evidence>
<keyword evidence="3 7" id="KW-0227">DNA damage</keyword>
<reference evidence="11" key="1">
    <citation type="journal article" date="2020" name="Stud. Mycol.">
        <title>101 Dothideomycetes genomes: a test case for predicting lifestyles and emergence of pathogens.</title>
        <authorList>
            <person name="Haridas S."/>
            <person name="Albert R."/>
            <person name="Binder M."/>
            <person name="Bloem J."/>
            <person name="Labutti K."/>
            <person name="Salamov A."/>
            <person name="Andreopoulos B."/>
            <person name="Baker S."/>
            <person name="Barry K."/>
            <person name="Bills G."/>
            <person name="Bluhm B."/>
            <person name="Cannon C."/>
            <person name="Castanera R."/>
            <person name="Culley D."/>
            <person name="Daum C."/>
            <person name="Ezra D."/>
            <person name="Gonzalez J."/>
            <person name="Henrissat B."/>
            <person name="Kuo A."/>
            <person name="Liang C."/>
            <person name="Lipzen A."/>
            <person name="Lutzoni F."/>
            <person name="Magnuson J."/>
            <person name="Mondo S."/>
            <person name="Nolan M."/>
            <person name="Ohm R."/>
            <person name="Pangilinan J."/>
            <person name="Park H.-J."/>
            <person name="Ramirez L."/>
            <person name="Alfaro M."/>
            <person name="Sun H."/>
            <person name="Tritt A."/>
            <person name="Yoshinaga Y."/>
            <person name="Zwiers L.-H."/>
            <person name="Turgeon B."/>
            <person name="Goodwin S."/>
            <person name="Spatafora J."/>
            <person name="Crous P."/>
            <person name="Grigoriev I."/>
        </authorList>
    </citation>
    <scope>NUCLEOTIDE SEQUENCE</scope>
    <source>
        <strain evidence="11">CBS 262.69</strain>
    </source>
</reference>
<feature type="region of interest" description="Disordered" evidence="8">
    <location>
        <begin position="1"/>
        <end position="100"/>
    </location>
</feature>
<protein>
    <recommendedName>
        <fullName evidence="7">Non-structural maintenance of chromosomes element 4</fullName>
    </recommendedName>
</protein>
<dbReference type="Pfam" id="PF15412">
    <property type="entry name" value="Nse4-Nse3_bdg"/>
    <property type="match status" value="1"/>
</dbReference>
<comment type="subunit">
    <text evidence="7">Component of the SMC5-SMC6 complex.</text>
</comment>
<evidence type="ECO:0000313" key="12">
    <source>
        <dbReference type="Proteomes" id="UP000799640"/>
    </source>
</evidence>
<dbReference type="GO" id="GO:0006281">
    <property type="term" value="P:DNA repair"/>
    <property type="evidence" value="ECO:0007669"/>
    <property type="project" value="UniProtKB-UniRule"/>
</dbReference>
<dbReference type="EMBL" id="ML996694">
    <property type="protein sequence ID" value="KAF2400651.1"/>
    <property type="molecule type" value="Genomic_DNA"/>
</dbReference>
<dbReference type="GO" id="GO:0030915">
    <property type="term" value="C:Smc5-Smc6 complex"/>
    <property type="evidence" value="ECO:0007669"/>
    <property type="project" value="UniProtKB-UniRule"/>
</dbReference>
<comment type="subcellular location">
    <subcellularLocation>
        <location evidence="1 7">Nucleus</location>
    </subcellularLocation>
</comment>
<proteinExistence type="inferred from homology"/>
<dbReference type="InterPro" id="IPR029225">
    <property type="entry name" value="Nse4_Nse3-bd"/>
</dbReference>
<dbReference type="GO" id="GO:0006310">
    <property type="term" value="P:DNA recombination"/>
    <property type="evidence" value="ECO:0007669"/>
    <property type="project" value="UniProtKB-UniRule"/>
</dbReference>
<comment type="similarity">
    <text evidence="2 7">Belongs to the NSE4 family.</text>
</comment>
<dbReference type="AlphaFoldDB" id="A0A6G1HXM0"/>
<feature type="region of interest" description="Disordered" evidence="8">
    <location>
        <begin position="198"/>
        <end position="229"/>
    </location>
</feature>
<dbReference type="OrthoDB" id="361242at2759"/>
<dbReference type="Pfam" id="PF08743">
    <property type="entry name" value="Nse4_C"/>
    <property type="match status" value="1"/>
</dbReference>
<evidence type="ECO:0000313" key="11">
    <source>
        <dbReference type="EMBL" id="KAF2400651.1"/>
    </source>
</evidence>
<feature type="compositionally biased region" description="Basic residues" evidence="8">
    <location>
        <begin position="41"/>
        <end position="55"/>
    </location>
</feature>
<comment type="function">
    <text evidence="7">Component of the SMC5-SMC6 complex, that promotes sister chromatid alignment after DNA damage and facilitates double-stranded DNA breaks (DSBs) repair via homologous recombination between sister chromatids.</text>
</comment>
<evidence type="ECO:0000256" key="4">
    <source>
        <dbReference type="ARBA" id="ARBA00023172"/>
    </source>
</evidence>
<feature type="domain" description="Non-structural maintenance of chromosome element 4 C-terminal" evidence="9">
    <location>
        <begin position="351"/>
        <end position="440"/>
    </location>
</feature>
<feature type="region of interest" description="Disordered" evidence="8">
    <location>
        <begin position="392"/>
        <end position="411"/>
    </location>
</feature>
<evidence type="ECO:0000256" key="7">
    <source>
        <dbReference type="RuleBase" id="RU365071"/>
    </source>
</evidence>
<name>A0A6G1HXM0_9PEZI</name>
<evidence type="ECO:0000256" key="8">
    <source>
        <dbReference type="SAM" id="MobiDB-lite"/>
    </source>
</evidence>
<evidence type="ECO:0000259" key="10">
    <source>
        <dbReference type="Pfam" id="PF15412"/>
    </source>
</evidence>
<keyword evidence="5 7" id="KW-0234">DNA repair</keyword>